<dbReference type="EMBL" id="LXQA010195688">
    <property type="protein sequence ID" value="MCI32452.1"/>
    <property type="molecule type" value="Genomic_DNA"/>
</dbReference>
<reference evidence="1 2" key="1">
    <citation type="journal article" date="2018" name="Front. Plant Sci.">
        <title>Red Clover (Trifolium pratense) and Zigzag Clover (T. medium) - A Picture of Genomic Similarities and Differences.</title>
        <authorList>
            <person name="Dluhosova J."/>
            <person name="Istvanek J."/>
            <person name="Nedelnik J."/>
            <person name="Repkova J."/>
        </authorList>
    </citation>
    <scope>NUCLEOTIDE SEQUENCE [LARGE SCALE GENOMIC DNA]</scope>
    <source>
        <strain evidence="2">cv. 10/8</strain>
        <tissue evidence="1">Leaf</tissue>
    </source>
</reference>
<accession>A0A392R8M2</accession>
<proteinExistence type="predicted"/>
<organism evidence="1 2">
    <name type="scientific">Trifolium medium</name>
    <dbReference type="NCBI Taxonomy" id="97028"/>
    <lineage>
        <taxon>Eukaryota</taxon>
        <taxon>Viridiplantae</taxon>
        <taxon>Streptophyta</taxon>
        <taxon>Embryophyta</taxon>
        <taxon>Tracheophyta</taxon>
        <taxon>Spermatophyta</taxon>
        <taxon>Magnoliopsida</taxon>
        <taxon>eudicotyledons</taxon>
        <taxon>Gunneridae</taxon>
        <taxon>Pentapetalae</taxon>
        <taxon>rosids</taxon>
        <taxon>fabids</taxon>
        <taxon>Fabales</taxon>
        <taxon>Fabaceae</taxon>
        <taxon>Papilionoideae</taxon>
        <taxon>50 kb inversion clade</taxon>
        <taxon>NPAAA clade</taxon>
        <taxon>Hologalegina</taxon>
        <taxon>IRL clade</taxon>
        <taxon>Trifolieae</taxon>
        <taxon>Trifolium</taxon>
    </lineage>
</organism>
<dbReference type="Proteomes" id="UP000265520">
    <property type="component" value="Unassembled WGS sequence"/>
</dbReference>
<evidence type="ECO:0000313" key="1">
    <source>
        <dbReference type="EMBL" id="MCI32452.1"/>
    </source>
</evidence>
<name>A0A392R8M2_9FABA</name>
<keyword evidence="2" id="KW-1185">Reference proteome</keyword>
<comment type="caution">
    <text evidence="1">The sequence shown here is derived from an EMBL/GenBank/DDBJ whole genome shotgun (WGS) entry which is preliminary data.</text>
</comment>
<protein>
    <submittedName>
        <fullName evidence="1">Uncharacterized protein</fullName>
    </submittedName>
</protein>
<evidence type="ECO:0000313" key="2">
    <source>
        <dbReference type="Proteomes" id="UP000265520"/>
    </source>
</evidence>
<sequence>EHDVENIEDSDEDIRQDVGHDVVNIGITGRKKIGGQHVLSFPRI</sequence>
<dbReference type="AlphaFoldDB" id="A0A392R8M2"/>
<feature type="non-terminal residue" evidence="1">
    <location>
        <position position="1"/>
    </location>
</feature>